<dbReference type="GO" id="GO:0004674">
    <property type="term" value="F:protein serine/threonine kinase activity"/>
    <property type="evidence" value="ECO:0007669"/>
    <property type="project" value="UniProtKB-KW"/>
</dbReference>
<dbReference type="AlphaFoldDB" id="A0A1B6D6N3"/>
<dbReference type="InterPro" id="IPR000719">
    <property type="entry name" value="Prot_kinase_dom"/>
</dbReference>
<evidence type="ECO:0000256" key="1">
    <source>
        <dbReference type="ARBA" id="ARBA00022527"/>
    </source>
</evidence>
<dbReference type="SMART" id="SM00220">
    <property type="entry name" value="S_TKc"/>
    <property type="match status" value="1"/>
</dbReference>
<keyword evidence="5 6" id="KW-0067">ATP-binding</keyword>
<keyword evidence="3 6" id="KW-0547">Nucleotide-binding</keyword>
<accession>A0A1B6D6N3</accession>
<dbReference type="PANTHER" id="PTHR24055">
    <property type="entry name" value="MITOGEN-ACTIVATED PROTEIN KINASE"/>
    <property type="match status" value="1"/>
</dbReference>
<dbReference type="Pfam" id="PF00069">
    <property type="entry name" value="Pkinase"/>
    <property type="match status" value="1"/>
</dbReference>
<dbReference type="GO" id="GO:0005524">
    <property type="term" value="F:ATP binding"/>
    <property type="evidence" value="ECO:0007669"/>
    <property type="project" value="UniProtKB-UniRule"/>
</dbReference>
<dbReference type="FunFam" id="1.10.510.10:FF:000624">
    <property type="entry name" value="Mitogen-activated protein kinase"/>
    <property type="match status" value="1"/>
</dbReference>
<feature type="domain" description="Protein kinase" evidence="8">
    <location>
        <begin position="11"/>
        <end position="213"/>
    </location>
</feature>
<dbReference type="PROSITE" id="PS50011">
    <property type="entry name" value="PROTEIN_KINASE_DOM"/>
    <property type="match status" value="1"/>
</dbReference>
<evidence type="ECO:0000256" key="7">
    <source>
        <dbReference type="RuleBase" id="RU000304"/>
    </source>
</evidence>
<evidence type="ECO:0000256" key="4">
    <source>
        <dbReference type="ARBA" id="ARBA00022777"/>
    </source>
</evidence>
<dbReference type="Gene3D" id="3.30.200.20">
    <property type="entry name" value="Phosphorylase Kinase, domain 1"/>
    <property type="match status" value="1"/>
</dbReference>
<dbReference type="EMBL" id="GEDC01015947">
    <property type="protein sequence ID" value="JAS21351.1"/>
    <property type="molecule type" value="Transcribed_RNA"/>
</dbReference>
<organism evidence="9">
    <name type="scientific">Clastoptera arizonana</name>
    <name type="common">Arizona spittle bug</name>
    <dbReference type="NCBI Taxonomy" id="38151"/>
    <lineage>
        <taxon>Eukaryota</taxon>
        <taxon>Metazoa</taxon>
        <taxon>Ecdysozoa</taxon>
        <taxon>Arthropoda</taxon>
        <taxon>Hexapoda</taxon>
        <taxon>Insecta</taxon>
        <taxon>Pterygota</taxon>
        <taxon>Neoptera</taxon>
        <taxon>Paraneoptera</taxon>
        <taxon>Hemiptera</taxon>
        <taxon>Auchenorrhyncha</taxon>
        <taxon>Cercopoidea</taxon>
        <taxon>Clastopteridae</taxon>
        <taxon>Clastoptera</taxon>
    </lineage>
</organism>
<keyword evidence="2" id="KW-0808">Transferase</keyword>
<evidence type="ECO:0000256" key="3">
    <source>
        <dbReference type="ARBA" id="ARBA00022741"/>
    </source>
</evidence>
<evidence type="ECO:0000256" key="2">
    <source>
        <dbReference type="ARBA" id="ARBA00022679"/>
    </source>
</evidence>
<evidence type="ECO:0000259" key="8">
    <source>
        <dbReference type="PROSITE" id="PS50011"/>
    </source>
</evidence>
<sequence length="213" mass="24360">MEEDNFCLHEYKVECKIGEGTFSEVFKCQSKDSGQRIAAKRLKRSYKSVLEVAAIPELMILRKLSPHPNVLQVIDTHYDSVHGTVTLIYDLMDKTIYDLIKNRKRSLAESKVKNILYQILRGLDHLHSNGIIHRDIKPENILIQKDLVKIGDLGSVSGAYKKEPRSYYIATRWYRSPECLLTVGCYGSKMDIWASGCVFFELLTSKPLFAGEN</sequence>
<evidence type="ECO:0000256" key="5">
    <source>
        <dbReference type="ARBA" id="ARBA00022840"/>
    </source>
</evidence>
<evidence type="ECO:0000256" key="6">
    <source>
        <dbReference type="PROSITE-ProRule" id="PRU10141"/>
    </source>
</evidence>
<comment type="similarity">
    <text evidence="7">Belongs to the protein kinase superfamily.</text>
</comment>
<dbReference type="InterPro" id="IPR017441">
    <property type="entry name" value="Protein_kinase_ATP_BS"/>
</dbReference>
<evidence type="ECO:0000313" key="9">
    <source>
        <dbReference type="EMBL" id="JAS21351.1"/>
    </source>
</evidence>
<name>A0A1B6D6N3_9HEMI</name>
<protein>
    <recommendedName>
        <fullName evidence="8">Protein kinase domain-containing protein</fullName>
    </recommendedName>
</protein>
<dbReference type="InterPro" id="IPR011009">
    <property type="entry name" value="Kinase-like_dom_sf"/>
</dbReference>
<keyword evidence="1 7" id="KW-0723">Serine/threonine-protein kinase</keyword>
<dbReference type="SUPFAM" id="SSF56112">
    <property type="entry name" value="Protein kinase-like (PK-like)"/>
    <property type="match status" value="1"/>
</dbReference>
<dbReference type="Gene3D" id="1.10.510.10">
    <property type="entry name" value="Transferase(Phosphotransferase) domain 1"/>
    <property type="match status" value="1"/>
</dbReference>
<feature type="binding site" evidence="6">
    <location>
        <position position="40"/>
    </location>
    <ligand>
        <name>ATP</name>
        <dbReference type="ChEBI" id="CHEBI:30616"/>
    </ligand>
</feature>
<dbReference type="PROSITE" id="PS00108">
    <property type="entry name" value="PROTEIN_KINASE_ST"/>
    <property type="match status" value="1"/>
</dbReference>
<feature type="non-terminal residue" evidence="9">
    <location>
        <position position="213"/>
    </location>
</feature>
<dbReference type="PROSITE" id="PS00107">
    <property type="entry name" value="PROTEIN_KINASE_ATP"/>
    <property type="match status" value="1"/>
</dbReference>
<gene>
    <name evidence="9" type="ORF">g.8323</name>
</gene>
<proteinExistence type="inferred from homology"/>
<reference evidence="9" key="1">
    <citation type="submission" date="2015-12" db="EMBL/GenBank/DDBJ databases">
        <title>De novo transcriptome assembly of four potential Pierce s Disease insect vectors from Arizona vineyards.</title>
        <authorList>
            <person name="Tassone E.E."/>
        </authorList>
    </citation>
    <scope>NUCLEOTIDE SEQUENCE</scope>
</reference>
<dbReference type="InterPro" id="IPR050117">
    <property type="entry name" value="MAPK"/>
</dbReference>
<dbReference type="InterPro" id="IPR008271">
    <property type="entry name" value="Ser/Thr_kinase_AS"/>
</dbReference>
<keyword evidence="4" id="KW-0418">Kinase</keyword>